<evidence type="ECO:0000256" key="1">
    <source>
        <dbReference type="SAM" id="Phobius"/>
    </source>
</evidence>
<keyword evidence="1" id="KW-0812">Transmembrane</keyword>
<protein>
    <submittedName>
        <fullName evidence="2">Uncharacterized protein</fullName>
    </submittedName>
</protein>
<gene>
    <name evidence="2" type="ORF">GC722_00575</name>
</gene>
<name>A0A6A9UTM0_9ACTN</name>
<keyword evidence="1" id="KW-1133">Transmembrane helix</keyword>
<reference evidence="2 3" key="1">
    <citation type="submission" date="2019-12" db="EMBL/GenBank/DDBJ databases">
        <title>Auraticoccus cholistani sp. nov., an actinomycete isolated from soil of Cholistan desert.</title>
        <authorList>
            <person name="Cheema M.T."/>
        </authorList>
    </citation>
    <scope>NUCLEOTIDE SEQUENCE [LARGE SCALE GENOMIC DNA]</scope>
    <source>
        <strain evidence="2 3">F435</strain>
    </source>
</reference>
<evidence type="ECO:0000313" key="2">
    <source>
        <dbReference type="EMBL" id="MVA74537.1"/>
    </source>
</evidence>
<feature type="transmembrane region" description="Helical" evidence="1">
    <location>
        <begin position="12"/>
        <end position="38"/>
    </location>
</feature>
<proteinExistence type="predicted"/>
<dbReference type="RefSeq" id="WP_156607034.1">
    <property type="nucleotide sequence ID" value="NZ_WPCU01000002.1"/>
</dbReference>
<dbReference type="Proteomes" id="UP000435304">
    <property type="component" value="Unassembled WGS sequence"/>
</dbReference>
<keyword evidence="1" id="KW-0472">Membrane</keyword>
<organism evidence="2 3">
    <name type="scientific">Auraticoccus cholistanensis</name>
    <dbReference type="NCBI Taxonomy" id="2656650"/>
    <lineage>
        <taxon>Bacteria</taxon>
        <taxon>Bacillati</taxon>
        <taxon>Actinomycetota</taxon>
        <taxon>Actinomycetes</taxon>
        <taxon>Propionibacteriales</taxon>
        <taxon>Propionibacteriaceae</taxon>
        <taxon>Auraticoccus</taxon>
    </lineage>
</organism>
<comment type="caution">
    <text evidence="2">The sequence shown here is derived from an EMBL/GenBank/DDBJ whole genome shotgun (WGS) entry which is preliminary data.</text>
</comment>
<sequence length="47" mass="4733">MNDYGPAASLAATGAIVGLNHLVLGFVLIAVGATVLGLGRLARRARD</sequence>
<accession>A0A6A9UTM0</accession>
<keyword evidence="3" id="KW-1185">Reference proteome</keyword>
<evidence type="ECO:0000313" key="3">
    <source>
        <dbReference type="Proteomes" id="UP000435304"/>
    </source>
</evidence>
<dbReference type="AlphaFoldDB" id="A0A6A9UTM0"/>
<dbReference type="EMBL" id="WPCU01000002">
    <property type="protein sequence ID" value="MVA74537.1"/>
    <property type="molecule type" value="Genomic_DNA"/>
</dbReference>